<dbReference type="InterPro" id="IPR000169">
    <property type="entry name" value="Pept_cys_AS"/>
</dbReference>
<comment type="similarity">
    <text evidence="1">Belongs to the peptidase C1 family.</text>
</comment>
<sequence>MIAHYRTYLRIPQRMVLYHMPRPYLEPKYTSGIQRVRCIEKFPRLRIRFTLFKLPHQRDMKFGLIVLTTLATTATSARQSYGSLSKTDVSALEHELDKWKALYGPIAQANGLLPPVTVKSARINGHSVEELQRFHDTVQDVQEAALANPDAQFSPFNQFALLTNDEFKNVLMKSFNPQNFTNAAPLPELANERASEADWSTSKCNSPMTNQGQCGSCWAFASIGTVETAHCIATGELLDLSEQQLVSCDKT</sequence>
<dbReference type="GO" id="GO:0008234">
    <property type="term" value="F:cysteine-type peptidase activity"/>
    <property type="evidence" value="ECO:0007669"/>
    <property type="project" value="InterPro"/>
</dbReference>
<dbReference type="InterPro" id="IPR000668">
    <property type="entry name" value="Peptidase_C1A_C"/>
</dbReference>
<proteinExistence type="inferred from homology"/>
<feature type="domain" description="Peptidase C1A papain C-terminal" evidence="3">
    <location>
        <begin position="195"/>
        <end position="250"/>
    </location>
</feature>
<accession>A0A6A5A4N4</accession>
<dbReference type="EMBL" id="VJMI01015548">
    <property type="protein sequence ID" value="KAF0726765.1"/>
    <property type="molecule type" value="Genomic_DNA"/>
</dbReference>
<dbReference type="Gene3D" id="3.90.70.10">
    <property type="entry name" value="Cysteine proteinases"/>
    <property type="match status" value="1"/>
</dbReference>
<dbReference type="SUPFAM" id="SSF54001">
    <property type="entry name" value="Cysteine proteinases"/>
    <property type="match status" value="1"/>
</dbReference>
<dbReference type="GO" id="GO:0006508">
    <property type="term" value="P:proteolysis"/>
    <property type="evidence" value="ECO:0007669"/>
    <property type="project" value="InterPro"/>
</dbReference>
<reference evidence="4 5" key="1">
    <citation type="submission" date="2019-06" db="EMBL/GenBank/DDBJ databases">
        <title>Genomics analysis of Aphanomyces spp. identifies a new class of oomycete effector associated with host adaptation.</title>
        <authorList>
            <person name="Gaulin E."/>
        </authorList>
    </citation>
    <scope>NUCLEOTIDE SEQUENCE [LARGE SCALE GENOMIC DNA]</scope>
    <source>
        <strain evidence="4 5">E</strain>
    </source>
</reference>
<evidence type="ECO:0000313" key="4">
    <source>
        <dbReference type="EMBL" id="KAF0726765.1"/>
    </source>
</evidence>
<dbReference type="InterPro" id="IPR013128">
    <property type="entry name" value="Peptidase_C1A"/>
</dbReference>
<dbReference type="PANTHER" id="PTHR12411">
    <property type="entry name" value="CYSTEINE PROTEASE FAMILY C1-RELATED"/>
    <property type="match status" value="1"/>
</dbReference>
<comment type="caution">
    <text evidence="4">The sequence shown here is derived from an EMBL/GenBank/DDBJ whole genome shotgun (WGS) entry which is preliminary data.</text>
</comment>
<dbReference type="AlphaFoldDB" id="A0A6A5A4N4"/>
<organism evidence="4 5">
    <name type="scientific">Aphanomyces astaci</name>
    <name type="common">Crayfish plague agent</name>
    <dbReference type="NCBI Taxonomy" id="112090"/>
    <lineage>
        <taxon>Eukaryota</taxon>
        <taxon>Sar</taxon>
        <taxon>Stramenopiles</taxon>
        <taxon>Oomycota</taxon>
        <taxon>Saprolegniomycetes</taxon>
        <taxon>Saprolegniales</taxon>
        <taxon>Verrucalvaceae</taxon>
        <taxon>Aphanomyces</taxon>
    </lineage>
</organism>
<protein>
    <recommendedName>
        <fullName evidence="3">Peptidase C1A papain C-terminal domain-containing protein</fullName>
    </recommendedName>
</protein>
<gene>
    <name evidence="4" type="ORF">AaE_009574</name>
</gene>
<evidence type="ECO:0000259" key="3">
    <source>
        <dbReference type="Pfam" id="PF00112"/>
    </source>
</evidence>
<dbReference type="PROSITE" id="PS00139">
    <property type="entry name" value="THIOL_PROTEASE_CYS"/>
    <property type="match status" value="1"/>
</dbReference>
<dbReference type="Pfam" id="PF00112">
    <property type="entry name" value="Peptidase_C1"/>
    <property type="match status" value="1"/>
</dbReference>
<evidence type="ECO:0000313" key="5">
    <source>
        <dbReference type="Proteomes" id="UP000469452"/>
    </source>
</evidence>
<keyword evidence="2" id="KW-0865">Zymogen</keyword>
<feature type="non-terminal residue" evidence="4">
    <location>
        <position position="251"/>
    </location>
</feature>
<evidence type="ECO:0000256" key="2">
    <source>
        <dbReference type="ARBA" id="ARBA00023145"/>
    </source>
</evidence>
<evidence type="ECO:0000256" key="1">
    <source>
        <dbReference type="ARBA" id="ARBA00008455"/>
    </source>
</evidence>
<dbReference type="Proteomes" id="UP000469452">
    <property type="component" value="Unassembled WGS sequence"/>
</dbReference>
<dbReference type="InterPro" id="IPR038765">
    <property type="entry name" value="Papain-like_cys_pep_sf"/>
</dbReference>
<name>A0A6A5A4N4_APHAT</name>